<dbReference type="EMBL" id="JADFTS010000007">
    <property type="protein sequence ID" value="KAF9597689.1"/>
    <property type="molecule type" value="Genomic_DNA"/>
</dbReference>
<accession>A0A835HE68</accession>
<keyword evidence="5 6" id="KW-0472">Membrane</keyword>
<feature type="transmembrane region" description="Helical" evidence="6">
    <location>
        <begin position="58"/>
        <end position="82"/>
    </location>
</feature>
<feature type="transmembrane region" description="Helical" evidence="6">
    <location>
        <begin position="354"/>
        <end position="377"/>
    </location>
</feature>
<dbReference type="InterPro" id="IPR045069">
    <property type="entry name" value="MATE_euk"/>
</dbReference>
<dbReference type="GO" id="GO:0015297">
    <property type="term" value="F:antiporter activity"/>
    <property type="evidence" value="ECO:0007669"/>
    <property type="project" value="InterPro"/>
</dbReference>
<dbReference type="GO" id="GO:1990961">
    <property type="term" value="P:xenobiotic detoxification by transmembrane export across the plasma membrane"/>
    <property type="evidence" value="ECO:0007669"/>
    <property type="project" value="InterPro"/>
</dbReference>
<feature type="transmembrane region" description="Helical" evidence="6">
    <location>
        <begin position="315"/>
        <end position="334"/>
    </location>
</feature>
<proteinExistence type="inferred from homology"/>
<dbReference type="CDD" id="cd13132">
    <property type="entry name" value="MATE_eukaryotic"/>
    <property type="match status" value="1"/>
</dbReference>
<feature type="transmembrane region" description="Helical" evidence="6">
    <location>
        <begin position="174"/>
        <end position="194"/>
    </location>
</feature>
<dbReference type="Pfam" id="PF01554">
    <property type="entry name" value="MatE"/>
    <property type="match status" value="2"/>
</dbReference>
<feature type="transmembrane region" description="Helical" evidence="6">
    <location>
        <begin position="232"/>
        <end position="254"/>
    </location>
</feature>
<feature type="transmembrane region" description="Helical" evidence="6">
    <location>
        <begin position="274"/>
        <end position="295"/>
    </location>
</feature>
<feature type="transmembrane region" description="Helical" evidence="6">
    <location>
        <begin position="397"/>
        <end position="419"/>
    </location>
</feature>
<evidence type="ECO:0000256" key="2">
    <source>
        <dbReference type="ARBA" id="ARBA00010199"/>
    </source>
</evidence>
<feature type="transmembrane region" description="Helical" evidence="6">
    <location>
        <begin position="137"/>
        <end position="154"/>
    </location>
</feature>
<feature type="transmembrane region" description="Helical" evidence="6">
    <location>
        <begin position="88"/>
        <end position="106"/>
    </location>
</feature>
<dbReference type="GO" id="GO:0042910">
    <property type="term" value="F:xenobiotic transmembrane transporter activity"/>
    <property type="evidence" value="ECO:0007669"/>
    <property type="project" value="InterPro"/>
</dbReference>
<keyword evidence="4 6" id="KW-1133">Transmembrane helix</keyword>
<feature type="region of interest" description="Disordered" evidence="7">
    <location>
        <begin position="1"/>
        <end position="33"/>
    </location>
</feature>
<evidence type="ECO:0000256" key="6">
    <source>
        <dbReference type="RuleBase" id="RU004914"/>
    </source>
</evidence>
<evidence type="ECO:0000256" key="3">
    <source>
        <dbReference type="ARBA" id="ARBA00022692"/>
    </source>
</evidence>
<keyword evidence="9" id="KW-1185">Reference proteome</keyword>
<feature type="compositionally biased region" description="Basic and acidic residues" evidence="7">
    <location>
        <begin position="1"/>
        <end position="19"/>
    </location>
</feature>
<dbReference type="AlphaFoldDB" id="A0A835HE68"/>
<organism evidence="8 9">
    <name type="scientific">Coptis chinensis</name>
    <dbReference type="NCBI Taxonomy" id="261450"/>
    <lineage>
        <taxon>Eukaryota</taxon>
        <taxon>Viridiplantae</taxon>
        <taxon>Streptophyta</taxon>
        <taxon>Embryophyta</taxon>
        <taxon>Tracheophyta</taxon>
        <taxon>Spermatophyta</taxon>
        <taxon>Magnoliopsida</taxon>
        <taxon>Ranunculales</taxon>
        <taxon>Ranunculaceae</taxon>
        <taxon>Coptidoideae</taxon>
        <taxon>Coptis</taxon>
    </lineage>
</organism>
<comment type="subcellular location">
    <subcellularLocation>
        <location evidence="1">Membrane</location>
        <topology evidence="1">Multi-pass membrane protein</topology>
    </subcellularLocation>
</comment>
<evidence type="ECO:0000256" key="7">
    <source>
        <dbReference type="SAM" id="MobiDB-lite"/>
    </source>
</evidence>
<dbReference type="OrthoDB" id="2126698at2759"/>
<comment type="similarity">
    <text evidence="2 6">Belongs to the multi antimicrobial extrusion (MATE) (TC 2.A.66.1) family.</text>
</comment>
<feature type="transmembrane region" description="Helical" evidence="6">
    <location>
        <begin position="457"/>
        <end position="478"/>
    </location>
</feature>
<dbReference type="InterPro" id="IPR002528">
    <property type="entry name" value="MATE_fam"/>
</dbReference>
<reference evidence="8 9" key="1">
    <citation type="submission" date="2020-10" db="EMBL/GenBank/DDBJ databases">
        <title>The Coptis chinensis genome and diversification of protoberbering-type alkaloids.</title>
        <authorList>
            <person name="Wang B."/>
            <person name="Shu S."/>
            <person name="Song C."/>
            <person name="Liu Y."/>
        </authorList>
    </citation>
    <scope>NUCLEOTIDE SEQUENCE [LARGE SCALE GENOMIC DNA]</scope>
    <source>
        <strain evidence="8">HL-2020</strain>
        <tissue evidence="8">Leaf</tissue>
    </source>
</reference>
<name>A0A835HE68_9MAGN</name>
<evidence type="ECO:0000313" key="8">
    <source>
        <dbReference type="EMBL" id="KAF9597689.1"/>
    </source>
</evidence>
<gene>
    <name evidence="8" type="ORF">IFM89_021167</name>
</gene>
<evidence type="ECO:0000256" key="4">
    <source>
        <dbReference type="ARBA" id="ARBA00022989"/>
    </source>
</evidence>
<dbReference type="GO" id="GO:0016020">
    <property type="term" value="C:membrane"/>
    <property type="evidence" value="ECO:0007669"/>
    <property type="project" value="UniProtKB-SubCell"/>
</dbReference>
<protein>
    <recommendedName>
        <fullName evidence="6">Protein DETOXIFICATION</fullName>
    </recommendedName>
    <alternativeName>
        <fullName evidence="6">Multidrug and toxic compound extrusion protein</fullName>
    </alternativeName>
</protein>
<evidence type="ECO:0000313" key="9">
    <source>
        <dbReference type="Proteomes" id="UP000631114"/>
    </source>
</evidence>
<sequence length="509" mass="55496">MCPVKESREFLSEKVLSKDGEEENEEGNKGDRNKTCHGFLGGLPSKQVLEELKSLGRIACPIVITSLLLHAKSIISMLFLGHLGNVELAGGTLSMGFANITGYSIIKGLAMGMEPICCQAYGAKRWSVLSQAYQKTLLLLLLATIPISLLWLNMEELLLWSGQDPDITSVAKVYITFSIPDLLGQANFYPLRIFLRSQCLTKPITIASFCAIVLHLPINYFLVMYLNMGVEGVALASSWFTLNLNLILLVYLAISKAVLKPWSTEASMWCFQGWKTLVALAVPSVLSVCLEWWWYEVMLLLSGLLINPKASVAAMGILIQVTGLIYVFPSSLSLGTSTRVGHELGADQPASARFASIIGIAVAASCGLSAFGFTIILRNSLGKLFTSEPEVVELTSIVLPILGFCELGNCPQTVACGVLTGSARPKVGAKINFTSFYLIGLPLAILLGFQLKVGFVGLWFGLVAAQMSCMCFMVYTIICTDWNYQAKRANELTYKAEGSKDDLEAYLLR</sequence>
<dbReference type="Proteomes" id="UP000631114">
    <property type="component" value="Unassembled WGS sequence"/>
</dbReference>
<evidence type="ECO:0000256" key="5">
    <source>
        <dbReference type="ARBA" id="ARBA00023136"/>
    </source>
</evidence>
<dbReference type="NCBIfam" id="TIGR00797">
    <property type="entry name" value="matE"/>
    <property type="match status" value="1"/>
</dbReference>
<evidence type="ECO:0000256" key="1">
    <source>
        <dbReference type="ARBA" id="ARBA00004141"/>
    </source>
</evidence>
<dbReference type="PANTHER" id="PTHR11206">
    <property type="entry name" value="MULTIDRUG RESISTANCE PROTEIN"/>
    <property type="match status" value="1"/>
</dbReference>
<comment type="caution">
    <text evidence="8">The sequence shown here is derived from an EMBL/GenBank/DDBJ whole genome shotgun (WGS) entry which is preliminary data.</text>
</comment>
<keyword evidence="3 6" id="KW-0812">Transmembrane</keyword>
<feature type="transmembrane region" description="Helical" evidence="6">
    <location>
        <begin position="206"/>
        <end position="226"/>
    </location>
</feature>
<feature type="transmembrane region" description="Helical" evidence="6">
    <location>
        <begin position="431"/>
        <end position="451"/>
    </location>
</feature>